<proteinExistence type="inferred from homology"/>
<evidence type="ECO:0000259" key="20">
    <source>
        <dbReference type="Pfam" id="PF01406"/>
    </source>
</evidence>
<feature type="compositionally biased region" description="Basic and acidic residues" evidence="19">
    <location>
        <begin position="607"/>
        <end position="632"/>
    </location>
</feature>
<evidence type="ECO:0000313" key="23">
    <source>
        <dbReference type="Proteomes" id="UP001497497"/>
    </source>
</evidence>
<dbReference type="HAMAP" id="MF_00041">
    <property type="entry name" value="Cys_tRNA_synth"/>
    <property type="match status" value="1"/>
</dbReference>
<evidence type="ECO:0000259" key="21">
    <source>
        <dbReference type="Pfam" id="PF09190"/>
    </source>
</evidence>
<reference evidence="22 23" key="1">
    <citation type="submission" date="2024-04" db="EMBL/GenBank/DDBJ databases">
        <authorList>
            <consortium name="Genoscope - CEA"/>
            <person name="William W."/>
        </authorList>
    </citation>
    <scope>NUCLEOTIDE SEQUENCE [LARGE SCALE GENOMIC DNA]</scope>
</reference>
<dbReference type="InterPro" id="IPR024909">
    <property type="entry name" value="Cys-tRNA/MSH_ligase"/>
</dbReference>
<dbReference type="PANTHER" id="PTHR10890">
    <property type="entry name" value="CYSTEINYL-TRNA SYNTHETASE"/>
    <property type="match status" value="1"/>
</dbReference>
<comment type="catalytic activity">
    <reaction evidence="16">
        <text>S-sulfanyl-L-cysteine + L-cysteine = S-disulfanyl-L-cysteine + L-alanine</text>
        <dbReference type="Rhea" id="RHEA:78627"/>
        <dbReference type="ChEBI" id="CHEBI:35235"/>
        <dbReference type="ChEBI" id="CHEBI:57972"/>
        <dbReference type="ChEBI" id="CHEBI:58591"/>
        <dbReference type="ChEBI" id="CHEBI:229465"/>
    </reaction>
    <physiologicalReaction direction="left-to-right" evidence="16">
        <dbReference type="Rhea" id="RHEA:78628"/>
    </physiologicalReaction>
</comment>
<dbReference type="InterPro" id="IPR014729">
    <property type="entry name" value="Rossmann-like_a/b/a_fold"/>
</dbReference>
<dbReference type="PANTHER" id="PTHR10890:SF27">
    <property type="entry name" value="CYSTEINE--TRNA LIGASE, MITOCHONDRIAL-RELATED"/>
    <property type="match status" value="1"/>
</dbReference>
<evidence type="ECO:0000256" key="18">
    <source>
        <dbReference type="ARBA" id="ARBA00049046"/>
    </source>
</evidence>
<dbReference type="InterPro" id="IPR015803">
    <property type="entry name" value="Cys-tRNA-ligase"/>
</dbReference>
<keyword evidence="23" id="KW-1185">Reference proteome</keyword>
<dbReference type="Proteomes" id="UP001497497">
    <property type="component" value="Unassembled WGS sequence"/>
</dbReference>
<dbReference type="GO" id="GO:0046872">
    <property type="term" value="F:metal ion binding"/>
    <property type="evidence" value="ECO:0007669"/>
    <property type="project" value="UniProtKB-KW"/>
</dbReference>
<evidence type="ECO:0000256" key="2">
    <source>
        <dbReference type="ARBA" id="ARBA00005594"/>
    </source>
</evidence>
<keyword evidence="7" id="KW-0862">Zinc</keyword>
<dbReference type="AlphaFoldDB" id="A0AAV2H3M6"/>
<evidence type="ECO:0000256" key="10">
    <source>
        <dbReference type="ARBA" id="ARBA00023146"/>
    </source>
</evidence>
<evidence type="ECO:0000256" key="9">
    <source>
        <dbReference type="ARBA" id="ARBA00022917"/>
    </source>
</evidence>
<gene>
    <name evidence="22" type="ORF">GSLYS_00002172001</name>
</gene>
<keyword evidence="6" id="KW-0547">Nucleotide-binding</keyword>
<comment type="function">
    <text evidence="13">In addition to its role as an aminoacyl-tRNA synthetase, has also cysteine persulfide synthase activity. Produces reactive persulfide species such as cysteine persulfide (CysSSH) from substrate cysteine and mediate direct incorporation of CysSSH into proteins during translations, resulting in protein persulfides and polysulfides. CysSSHs behave as potent antioxidants and cellular protectants.</text>
</comment>
<dbReference type="EMBL" id="CAXITT010000025">
    <property type="protein sequence ID" value="CAL1528002.1"/>
    <property type="molecule type" value="Genomic_DNA"/>
</dbReference>
<keyword evidence="8" id="KW-0067">ATP-binding</keyword>
<dbReference type="InterPro" id="IPR009080">
    <property type="entry name" value="tRNAsynth_Ia_anticodon-bd"/>
</dbReference>
<dbReference type="PRINTS" id="PR00983">
    <property type="entry name" value="TRNASYNTHCYS"/>
</dbReference>
<dbReference type="InterPro" id="IPR015273">
    <property type="entry name" value="Cys-tRNA-synt_Ia_DALR"/>
</dbReference>
<evidence type="ECO:0000313" key="22">
    <source>
        <dbReference type="EMBL" id="CAL1528002.1"/>
    </source>
</evidence>
<comment type="catalytic activity">
    <reaction evidence="18">
        <text>tRNA(Cys) + L-cysteine + ATP = L-cysteinyl-tRNA(Cys) + AMP + diphosphate</text>
        <dbReference type="Rhea" id="RHEA:17773"/>
        <dbReference type="Rhea" id="RHEA-COMP:9661"/>
        <dbReference type="Rhea" id="RHEA-COMP:9679"/>
        <dbReference type="ChEBI" id="CHEBI:30616"/>
        <dbReference type="ChEBI" id="CHEBI:33019"/>
        <dbReference type="ChEBI" id="CHEBI:35235"/>
        <dbReference type="ChEBI" id="CHEBI:78442"/>
        <dbReference type="ChEBI" id="CHEBI:78517"/>
        <dbReference type="ChEBI" id="CHEBI:456215"/>
        <dbReference type="EC" id="6.1.1.16"/>
    </reaction>
    <physiologicalReaction direction="right-to-left" evidence="18">
        <dbReference type="Rhea" id="RHEA:17775"/>
    </physiologicalReaction>
</comment>
<dbReference type="GO" id="GO:0005737">
    <property type="term" value="C:cytoplasm"/>
    <property type="evidence" value="ECO:0007669"/>
    <property type="project" value="InterPro"/>
</dbReference>
<evidence type="ECO:0000256" key="6">
    <source>
        <dbReference type="ARBA" id="ARBA00022741"/>
    </source>
</evidence>
<feature type="domain" description="tRNA synthetases class I catalytic" evidence="20">
    <location>
        <begin position="97"/>
        <end position="397"/>
    </location>
</feature>
<keyword evidence="9" id="KW-0648">Protein biosynthesis</keyword>
<keyword evidence="10" id="KW-0030">Aminoacyl-tRNA synthetase</keyword>
<dbReference type="EC" id="6.1.1.16" evidence="3"/>
<evidence type="ECO:0000256" key="3">
    <source>
        <dbReference type="ARBA" id="ARBA00012832"/>
    </source>
</evidence>
<evidence type="ECO:0000256" key="14">
    <source>
        <dbReference type="ARBA" id="ARBA00047499"/>
    </source>
</evidence>
<dbReference type="Gene3D" id="1.20.120.1910">
    <property type="entry name" value="Cysteine-tRNA ligase, C-terminal anti-codon recognition domain"/>
    <property type="match status" value="1"/>
</dbReference>
<dbReference type="InterPro" id="IPR032678">
    <property type="entry name" value="tRNA-synt_1_cat_dom"/>
</dbReference>
<evidence type="ECO:0000256" key="4">
    <source>
        <dbReference type="ARBA" id="ARBA00022598"/>
    </source>
</evidence>
<dbReference type="GO" id="GO:0005524">
    <property type="term" value="F:ATP binding"/>
    <property type="evidence" value="ECO:0007669"/>
    <property type="project" value="UniProtKB-KW"/>
</dbReference>
<evidence type="ECO:0000256" key="15">
    <source>
        <dbReference type="ARBA" id="ARBA00047548"/>
    </source>
</evidence>
<comment type="catalytic activity">
    <reaction evidence="14">
        <text>S-disulfanyl-L-cysteine + tRNA(Cys) + ATP = (S)-disulfanyl-L-cysteinyl-tRNA(Cys) + AMP + diphosphate</text>
        <dbReference type="Rhea" id="RHEA:78651"/>
        <dbReference type="Rhea" id="RHEA-COMP:9661"/>
        <dbReference type="Rhea" id="RHEA-COMP:19120"/>
        <dbReference type="ChEBI" id="CHEBI:30616"/>
        <dbReference type="ChEBI" id="CHEBI:33019"/>
        <dbReference type="ChEBI" id="CHEBI:78442"/>
        <dbReference type="ChEBI" id="CHEBI:229465"/>
        <dbReference type="ChEBI" id="CHEBI:229521"/>
        <dbReference type="ChEBI" id="CHEBI:456215"/>
    </reaction>
    <physiologicalReaction direction="left-to-right" evidence="14">
        <dbReference type="Rhea" id="RHEA:78652"/>
    </physiologicalReaction>
</comment>
<comment type="catalytic activity">
    <reaction evidence="17">
        <text>S-sulfanyl-L-cysteine + tRNA(Cys) + ATP = (S)-sulfanyl-L-cysteinyl-tRNA(Cys) + AMP + diphosphate</text>
        <dbReference type="Rhea" id="RHEA:78647"/>
        <dbReference type="Rhea" id="RHEA-COMP:9661"/>
        <dbReference type="Rhea" id="RHEA-COMP:19119"/>
        <dbReference type="ChEBI" id="CHEBI:30616"/>
        <dbReference type="ChEBI" id="CHEBI:33019"/>
        <dbReference type="ChEBI" id="CHEBI:58591"/>
        <dbReference type="ChEBI" id="CHEBI:78442"/>
        <dbReference type="ChEBI" id="CHEBI:229520"/>
        <dbReference type="ChEBI" id="CHEBI:456215"/>
    </reaction>
    <physiologicalReaction direction="left-to-right" evidence="17">
        <dbReference type="Rhea" id="RHEA:78648"/>
    </physiologicalReaction>
</comment>
<organism evidence="22 23">
    <name type="scientific">Lymnaea stagnalis</name>
    <name type="common">Great pond snail</name>
    <name type="synonym">Helix stagnalis</name>
    <dbReference type="NCBI Taxonomy" id="6523"/>
    <lineage>
        <taxon>Eukaryota</taxon>
        <taxon>Metazoa</taxon>
        <taxon>Spiralia</taxon>
        <taxon>Lophotrochozoa</taxon>
        <taxon>Mollusca</taxon>
        <taxon>Gastropoda</taxon>
        <taxon>Heterobranchia</taxon>
        <taxon>Euthyneura</taxon>
        <taxon>Panpulmonata</taxon>
        <taxon>Hygrophila</taxon>
        <taxon>Lymnaeoidea</taxon>
        <taxon>Lymnaeidae</taxon>
        <taxon>Lymnaea</taxon>
    </lineage>
</organism>
<dbReference type="GO" id="GO:0006423">
    <property type="term" value="P:cysteinyl-tRNA aminoacylation"/>
    <property type="evidence" value="ECO:0007669"/>
    <property type="project" value="InterPro"/>
</dbReference>
<dbReference type="FunFam" id="3.40.50.620:FF:000027">
    <property type="entry name" value="Cysteine--tRNA ligase, cytoplasmic"/>
    <property type="match status" value="1"/>
</dbReference>
<evidence type="ECO:0000256" key="12">
    <source>
        <dbReference type="ARBA" id="ARBA00043868"/>
    </source>
</evidence>
<comment type="cofactor">
    <cofactor evidence="1">
        <name>Zn(2+)</name>
        <dbReference type="ChEBI" id="CHEBI:29105"/>
    </cofactor>
</comment>
<comment type="catalytic activity">
    <reaction evidence="15">
        <text>2 L-cysteine = S-sulfanyl-L-cysteine + L-alanine</text>
        <dbReference type="Rhea" id="RHEA:78543"/>
        <dbReference type="ChEBI" id="CHEBI:35235"/>
        <dbReference type="ChEBI" id="CHEBI:57972"/>
        <dbReference type="ChEBI" id="CHEBI:58591"/>
    </reaction>
    <physiologicalReaction direction="left-to-right" evidence="15">
        <dbReference type="Rhea" id="RHEA:78544"/>
    </physiologicalReaction>
</comment>
<evidence type="ECO:0000256" key="1">
    <source>
        <dbReference type="ARBA" id="ARBA00001947"/>
    </source>
</evidence>
<evidence type="ECO:0000256" key="17">
    <source>
        <dbReference type="ARBA" id="ARBA00048609"/>
    </source>
</evidence>
<protein>
    <recommendedName>
        <fullName evidence="3">cysteine--tRNA ligase</fullName>
        <ecNumber evidence="3">6.1.1.16</ecNumber>
    </recommendedName>
    <alternativeName>
        <fullName evidence="11">Cysteinyl-tRNA synthetase</fullName>
    </alternativeName>
</protein>
<dbReference type="Pfam" id="PF01406">
    <property type="entry name" value="tRNA-synt_1e"/>
    <property type="match status" value="1"/>
</dbReference>
<evidence type="ECO:0000256" key="5">
    <source>
        <dbReference type="ARBA" id="ARBA00022723"/>
    </source>
</evidence>
<feature type="domain" description="Cysteinyl-tRNA synthetase class Ia DALR" evidence="21">
    <location>
        <begin position="442"/>
        <end position="479"/>
    </location>
</feature>
<evidence type="ECO:0000256" key="7">
    <source>
        <dbReference type="ARBA" id="ARBA00022833"/>
    </source>
</evidence>
<dbReference type="SUPFAM" id="SSF52374">
    <property type="entry name" value="Nucleotidylyl transferase"/>
    <property type="match status" value="1"/>
</dbReference>
<keyword evidence="5" id="KW-0479">Metal-binding</keyword>
<evidence type="ECO:0000256" key="8">
    <source>
        <dbReference type="ARBA" id="ARBA00022840"/>
    </source>
</evidence>
<dbReference type="Pfam" id="PF09190">
    <property type="entry name" value="DALR_2"/>
    <property type="match status" value="1"/>
</dbReference>
<sequence length="632" mass="72073">MLHYLSKTVDLQSPVARKVFKLCQSSWSRYKHYHQYSNCNSLANFRAFKPITAARNLHPNYSTCEDNKKWELPEGYDTGIKVYNTVSKAKVPLVLRQEKVAEWYACGPTVYDTSHIGHASCYVRQDIIRRIMQKVFNIDTVFVMGVTDIDDKIINKAAETNQTISNITQYYEAEFFASLAEFNVIPPTVVMRVTDHVSSIIDFVKDLEQKGIGYKTTDGEIESLKIWSVYFDVNQYGKYGFFSNQPDTSVVAVPEKRSPRDFALWKGHKPGEVWWQSPWGQGRPGWHVECSAMASAIFGARFDLHSGGEDLMYPHHENELAQSCVYHGSSQWVNYWIHTGHLFLSGDADKMSKSLKNVITVPELLEKYSPNQFRMLCLLSHYRRKLEFSPEHMQKAISTMSSLNSFVKHCDDYVQGKLFSSKVIPEGELFEKLDSTRKLILEALSDDFNTPQALAHLMRLVKYTNKFLEEDQTPSQMHISRSTSLIAIVGAYVRNLLQTLGLDSPKVKAEDPSLNVKLYSAVEAAVSARSKIREFAKNEPLLIAAAGEVGIPEDKAQELKKRLYKPLWQISDTVREEILMKCDVQIQDNRSGSNWSIAELKQKVKCRQGEDKDKTKEKVDIRGKDNLKPSGS</sequence>
<name>A0AAV2H3M6_LYMST</name>
<feature type="region of interest" description="Disordered" evidence="19">
    <location>
        <begin position="606"/>
        <end position="632"/>
    </location>
</feature>
<dbReference type="CDD" id="cd00672">
    <property type="entry name" value="CysRS_core"/>
    <property type="match status" value="1"/>
</dbReference>
<comment type="caution">
    <text evidence="22">The sequence shown here is derived from an EMBL/GenBank/DDBJ whole genome shotgun (WGS) entry which is preliminary data.</text>
</comment>
<evidence type="ECO:0000256" key="13">
    <source>
        <dbReference type="ARBA" id="ARBA00045476"/>
    </source>
</evidence>
<comment type="similarity">
    <text evidence="2">Belongs to the class-I aminoacyl-tRNA synthetase family.</text>
</comment>
<dbReference type="GO" id="GO:0004817">
    <property type="term" value="F:cysteine-tRNA ligase activity"/>
    <property type="evidence" value="ECO:0007669"/>
    <property type="project" value="UniProtKB-EC"/>
</dbReference>
<dbReference type="NCBIfam" id="TIGR00435">
    <property type="entry name" value="cysS"/>
    <property type="match status" value="1"/>
</dbReference>
<accession>A0AAV2H3M6</accession>
<evidence type="ECO:0000256" key="19">
    <source>
        <dbReference type="SAM" id="MobiDB-lite"/>
    </source>
</evidence>
<evidence type="ECO:0000256" key="16">
    <source>
        <dbReference type="ARBA" id="ARBA00047731"/>
    </source>
</evidence>
<dbReference type="SUPFAM" id="SSF47323">
    <property type="entry name" value="Anticodon-binding domain of a subclass of class I aminoacyl-tRNA synthetases"/>
    <property type="match status" value="1"/>
</dbReference>
<keyword evidence="4" id="KW-0436">Ligase</keyword>
<comment type="function">
    <text evidence="12">Mitochondrial cysteine-specific aminoacyl-tRNA synthetase that catalyzes the ATP-dependent ligation of cysteine to tRNA(Cys).</text>
</comment>
<dbReference type="Gene3D" id="3.40.50.620">
    <property type="entry name" value="HUPs"/>
    <property type="match status" value="1"/>
</dbReference>
<evidence type="ECO:0000256" key="11">
    <source>
        <dbReference type="ARBA" id="ARBA00031499"/>
    </source>
</evidence>